<evidence type="ECO:0000259" key="1">
    <source>
        <dbReference type="Pfam" id="PF03108"/>
    </source>
</evidence>
<proteinExistence type="predicted"/>
<feature type="domain" description="Transposase MuDR plant" evidence="1">
    <location>
        <begin position="236"/>
        <end position="296"/>
    </location>
</feature>
<organism evidence="2 3">
    <name type="scientific">Paspalum notatum var. saurae</name>
    <dbReference type="NCBI Taxonomy" id="547442"/>
    <lineage>
        <taxon>Eukaryota</taxon>
        <taxon>Viridiplantae</taxon>
        <taxon>Streptophyta</taxon>
        <taxon>Embryophyta</taxon>
        <taxon>Tracheophyta</taxon>
        <taxon>Spermatophyta</taxon>
        <taxon>Magnoliopsida</taxon>
        <taxon>Liliopsida</taxon>
        <taxon>Poales</taxon>
        <taxon>Poaceae</taxon>
        <taxon>PACMAD clade</taxon>
        <taxon>Panicoideae</taxon>
        <taxon>Andropogonodae</taxon>
        <taxon>Paspaleae</taxon>
        <taxon>Paspalinae</taxon>
        <taxon>Paspalum</taxon>
    </lineage>
</organism>
<dbReference type="InterPro" id="IPR004332">
    <property type="entry name" value="Transposase_MuDR"/>
</dbReference>
<protein>
    <recommendedName>
        <fullName evidence="1">Transposase MuDR plant domain-containing protein</fullName>
    </recommendedName>
</protein>
<evidence type="ECO:0000313" key="2">
    <source>
        <dbReference type="EMBL" id="WVZ83600.1"/>
    </source>
</evidence>
<sequence>MNPSDIPPGIDPEVAFRVSVQISGFSAKLNDGSCVDVQRKCDEWVVDYSSYTLAKLENDLAARVQWGSSQQLIISSFESSDGEMKLEDDDSLSVAFSERLAEKRLFLYVDVVDKPALCESAITEGAMSNVFTDYGSAQVESNDPAAEPPVIDWNTLEIAPIAEEQIGAALPIMDEDAVYAFVGLSAEDERAERGRAAAEKEDTLDDLVDLEEAELLVNDRVPGEEHVFYDMEDPPMMVGMRYASMKEFRAAVRHHAIKKQFELGTEKSSKERFRGYCKAEGCPWSIVARLMADGEQVRVQFANLPWIFCLTLLPG</sequence>
<dbReference type="EMBL" id="CP144751">
    <property type="protein sequence ID" value="WVZ83600.1"/>
    <property type="molecule type" value="Genomic_DNA"/>
</dbReference>
<dbReference type="Proteomes" id="UP001341281">
    <property type="component" value="Chromosome 07"/>
</dbReference>
<reference evidence="2 3" key="1">
    <citation type="submission" date="2024-02" db="EMBL/GenBank/DDBJ databases">
        <title>High-quality chromosome-scale genome assembly of Pensacola bahiagrass (Paspalum notatum Flugge var. saurae).</title>
        <authorList>
            <person name="Vega J.M."/>
            <person name="Podio M."/>
            <person name="Orjuela J."/>
            <person name="Siena L.A."/>
            <person name="Pessino S.C."/>
            <person name="Combes M.C."/>
            <person name="Mariac C."/>
            <person name="Albertini E."/>
            <person name="Pupilli F."/>
            <person name="Ortiz J.P.A."/>
            <person name="Leblanc O."/>
        </authorList>
    </citation>
    <scope>NUCLEOTIDE SEQUENCE [LARGE SCALE GENOMIC DNA]</scope>
    <source>
        <strain evidence="2">R1</strain>
        <tissue evidence="2">Leaf</tissue>
    </source>
</reference>
<name>A0AAQ3U5D9_PASNO</name>
<keyword evidence="3" id="KW-1185">Reference proteome</keyword>
<gene>
    <name evidence="2" type="ORF">U9M48_030731</name>
</gene>
<evidence type="ECO:0000313" key="3">
    <source>
        <dbReference type="Proteomes" id="UP001341281"/>
    </source>
</evidence>
<dbReference type="AlphaFoldDB" id="A0AAQ3U5D9"/>
<accession>A0AAQ3U5D9</accession>
<dbReference type="Pfam" id="PF03108">
    <property type="entry name" value="DBD_Tnp_Mut"/>
    <property type="match status" value="1"/>
</dbReference>